<evidence type="ECO:0000313" key="5">
    <source>
        <dbReference type="Proteomes" id="UP000829720"/>
    </source>
</evidence>
<name>A0A8T3CPI6_9TELE</name>
<feature type="compositionally biased region" description="Acidic residues" evidence="2">
    <location>
        <begin position="531"/>
        <end position="540"/>
    </location>
</feature>
<feature type="region of interest" description="Disordered" evidence="2">
    <location>
        <begin position="1"/>
        <end position="41"/>
    </location>
</feature>
<evidence type="ECO:0000259" key="3">
    <source>
        <dbReference type="Pfam" id="PF15067"/>
    </source>
</evidence>
<feature type="domain" description="FAM124" evidence="3">
    <location>
        <begin position="49"/>
        <end position="295"/>
    </location>
</feature>
<proteinExistence type="inferred from homology"/>
<dbReference type="OrthoDB" id="10023686at2759"/>
<dbReference type="EMBL" id="JAERUA010000021">
    <property type="protein sequence ID" value="KAI1885442.1"/>
    <property type="molecule type" value="Genomic_DNA"/>
</dbReference>
<feature type="compositionally biased region" description="Polar residues" evidence="2">
    <location>
        <begin position="359"/>
        <end position="380"/>
    </location>
</feature>
<evidence type="ECO:0000256" key="1">
    <source>
        <dbReference type="ARBA" id="ARBA00006440"/>
    </source>
</evidence>
<dbReference type="InterPro" id="IPR046365">
    <property type="entry name" value="FAM124_dom"/>
</dbReference>
<dbReference type="PANTHER" id="PTHR14715">
    <property type="entry name" value="FAM124 DOMAIN-CONTAINING PROTEIN-RELATED"/>
    <property type="match status" value="1"/>
</dbReference>
<evidence type="ECO:0000313" key="4">
    <source>
        <dbReference type="EMBL" id="KAI1885442.1"/>
    </source>
</evidence>
<dbReference type="Proteomes" id="UP000829720">
    <property type="component" value="Unassembled WGS sequence"/>
</dbReference>
<gene>
    <name evidence="4" type="ORF">AGOR_G00220240</name>
</gene>
<reference evidence="4" key="1">
    <citation type="submission" date="2021-01" db="EMBL/GenBank/DDBJ databases">
        <authorList>
            <person name="Zahm M."/>
            <person name="Roques C."/>
            <person name="Cabau C."/>
            <person name="Klopp C."/>
            <person name="Donnadieu C."/>
            <person name="Jouanno E."/>
            <person name="Lampietro C."/>
            <person name="Louis A."/>
            <person name="Herpin A."/>
            <person name="Echchiki A."/>
            <person name="Berthelot C."/>
            <person name="Parey E."/>
            <person name="Roest-Crollius H."/>
            <person name="Braasch I."/>
            <person name="Postlethwait J."/>
            <person name="Bobe J."/>
            <person name="Montfort J."/>
            <person name="Bouchez O."/>
            <person name="Begum T."/>
            <person name="Mejri S."/>
            <person name="Adams A."/>
            <person name="Chen W.-J."/>
            <person name="Guiguen Y."/>
        </authorList>
    </citation>
    <scope>NUCLEOTIDE SEQUENCE</scope>
    <source>
        <tissue evidence="4">Blood</tissue>
    </source>
</reference>
<dbReference type="AlphaFoldDB" id="A0A8T3CPI6"/>
<organism evidence="4 5">
    <name type="scientific">Albula goreensis</name>
    <dbReference type="NCBI Taxonomy" id="1534307"/>
    <lineage>
        <taxon>Eukaryota</taxon>
        <taxon>Metazoa</taxon>
        <taxon>Chordata</taxon>
        <taxon>Craniata</taxon>
        <taxon>Vertebrata</taxon>
        <taxon>Euteleostomi</taxon>
        <taxon>Actinopterygii</taxon>
        <taxon>Neopterygii</taxon>
        <taxon>Teleostei</taxon>
        <taxon>Albuliformes</taxon>
        <taxon>Albulidae</taxon>
        <taxon>Albula</taxon>
    </lineage>
</organism>
<sequence>MSLSSEMGKNSTEDDCADSGAETAGSDYSPMSSGSSERLMGGSQDPFLVSVHIITDPGQAKLLQRAADALLSCIHPELQLFRVSERAAWQPRPKPPPPSACASTSDLQRAPPAQPALAVILFLQEEYGGEEQLLRLHRTLQRPPWRYHHTERVNGRLLPLAPCSQDFFTLAPGTPLWAVRQVHYGKEMVRFTVYCRHQSFSDMVRLYGLLLRRPLAQRKDDFCFYVVYSNPDTEIQLSFKRLPRGQNPAPTSSAVVEFRVRDVGGLVPLLPHPCNPISDTRWQTEDYDGNKILLQVRGSAHCRRRHTIGQLNDLLANNHSLVQSPAPAPNPVPPYGRGPASYRNRRFHRNSSRARHQSRTQPSSRGTSQPDLPQACQTEAGQHRNSDAAQFWWAGPRTQSLFSLSSVGGALSAPCSPSPSLSSAHSRRSSLAPPFRLNVDALVGAVETDVDTGRKMDSGAVDFSVVSAYSRPLPPPPRPLSATLRNGHTYSAMTTPSGSRKPRPHSDCLPVTVWDGGRSPGTLDHALQDTPAEEEQEFYI</sequence>
<dbReference type="PANTHER" id="PTHR14715:SF4">
    <property type="entry name" value="PROTEIN FAM124A"/>
    <property type="match status" value="1"/>
</dbReference>
<feature type="compositionally biased region" description="Low complexity" evidence="2">
    <location>
        <begin position="26"/>
        <end position="36"/>
    </location>
</feature>
<accession>A0A8T3CPI6</accession>
<comment type="similarity">
    <text evidence="1">Belongs to the FAM124 family.</text>
</comment>
<feature type="region of interest" description="Disordered" evidence="2">
    <location>
        <begin position="515"/>
        <end position="540"/>
    </location>
</feature>
<evidence type="ECO:0000256" key="2">
    <source>
        <dbReference type="SAM" id="MobiDB-lite"/>
    </source>
</evidence>
<feature type="compositionally biased region" description="Basic residues" evidence="2">
    <location>
        <begin position="343"/>
        <end position="358"/>
    </location>
</feature>
<feature type="region of interest" description="Disordered" evidence="2">
    <location>
        <begin position="321"/>
        <end position="383"/>
    </location>
</feature>
<dbReference type="InterPro" id="IPR029380">
    <property type="entry name" value="FAM124"/>
</dbReference>
<feature type="compositionally biased region" description="Pro residues" evidence="2">
    <location>
        <begin position="326"/>
        <end position="336"/>
    </location>
</feature>
<feature type="compositionally biased region" description="Polar residues" evidence="2">
    <location>
        <begin position="1"/>
        <end position="10"/>
    </location>
</feature>
<dbReference type="Pfam" id="PF15067">
    <property type="entry name" value="FAM124"/>
    <property type="match status" value="1"/>
</dbReference>
<comment type="caution">
    <text evidence="4">The sequence shown here is derived from an EMBL/GenBank/DDBJ whole genome shotgun (WGS) entry which is preliminary data.</text>
</comment>
<protein>
    <recommendedName>
        <fullName evidence="3">FAM124 domain-containing protein</fullName>
    </recommendedName>
</protein>
<keyword evidence="5" id="KW-1185">Reference proteome</keyword>